<accession>A0A1G2SMP4</accession>
<protein>
    <submittedName>
        <fullName evidence="1">Uncharacterized protein</fullName>
    </submittedName>
</protein>
<organism evidence="1 2">
    <name type="scientific">Candidatus Yonathbacteria bacterium RIFOXYD1_FULL_52_36</name>
    <dbReference type="NCBI Taxonomy" id="1802730"/>
    <lineage>
        <taxon>Bacteria</taxon>
        <taxon>Candidatus Yonathiibacteriota</taxon>
    </lineage>
</organism>
<dbReference type="STRING" id="1802730.A2591_02650"/>
<name>A0A1G2SMP4_9BACT</name>
<reference evidence="1 2" key="1">
    <citation type="journal article" date="2016" name="Nat. Commun.">
        <title>Thousands of microbial genomes shed light on interconnected biogeochemical processes in an aquifer system.</title>
        <authorList>
            <person name="Anantharaman K."/>
            <person name="Brown C.T."/>
            <person name="Hug L.A."/>
            <person name="Sharon I."/>
            <person name="Castelle C.J."/>
            <person name="Probst A.J."/>
            <person name="Thomas B.C."/>
            <person name="Singh A."/>
            <person name="Wilkins M.J."/>
            <person name="Karaoz U."/>
            <person name="Brodie E.L."/>
            <person name="Williams K.H."/>
            <person name="Hubbard S.S."/>
            <person name="Banfield J.F."/>
        </authorList>
    </citation>
    <scope>NUCLEOTIDE SEQUENCE [LARGE SCALE GENOMIC DNA]</scope>
</reference>
<proteinExistence type="predicted"/>
<dbReference type="Proteomes" id="UP000178168">
    <property type="component" value="Unassembled WGS sequence"/>
</dbReference>
<evidence type="ECO:0000313" key="1">
    <source>
        <dbReference type="EMBL" id="OHA86373.1"/>
    </source>
</evidence>
<comment type="caution">
    <text evidence="1">The sequence shown here is derived from an EMBL/GenBank/DDBJ whole genome shotgun (WGS) entry which is preliminary data.</text>
</comment>
<sequence>MNDHAILETLRTGDVLNVSTTNPANGEVDVLFSVVLREEIGPNGTRLLYLSRLEHERPMAVPIRQNPYHWDSGVGTLVDRDGDPSLELGEALLGIERGAGFDAVARYDQVPRREHVRVRTSRDTLAQVQNDPVADMNNRIIQNGDVRTPTEITSLVLDQIGMPHGERELALLSAAIVQMVKMFGNPKIELVMPIVSVPVHTEQPPAPPSNVPPTTTVH</sequence>
<evidence type="ECO:0000313" key="2">
    <source>
        <dbReference type="Proteomes" id="UP000178168"/>
    </source>
</evidence>
<gene>
    <name evidence="1" type="ORF">A2591_02650</name>
</gene>
<dbReference type="EMBL" id="MHUZ01000002">
    <property type="protein sequence ID" value="OHA86373.1"/>
    <property type="molecule type" value="Genomic_DNA"/>
</dbReference>
<dbReference type="AlphaFoldDB" id="A0A1G2SMP4"/>